<dbReference type="AlphaFoldDB" id="A0AAN7TX13"/>
<dbReference type="InterPro" id="IPR017455">
    <property type="entry name" value="Znf_FYVE-rel"/>
</dbReference>
<dbReference type="GO" id="GO:0016787">
    <property type="term" value="F:hydrolase activity"/>
    <property type="evidence" value="ECO:0007669"/>
    <property type="project" value="UniProtKB-KW"/>
</dbReference>
<feature type="compositionally biased region" description="Low complexity" evidence="6">
    <location>
        <begin position="84"/>
        <end position="93"/>
    </location>
</feature>
<comment type="caution">
    <text evidence="8">The sequence shown here is derived from an EMBL/GenBank/DDBJ whole genome shotgun (WGS) entry which is preliminary data.</text>
</comment>
<dbReference type="Pfam" id="PF01363">
    <property type="entry name" value="FYVE"/>
    <property type="match status" value="1"/>
</dbReference>
<keyword evidence="4" id="KW-0862">Zinc</keyword>
<proteinExistence type="predicted"/>
<dbReference type="Pfam" id="PF07859">
    <property type="entry name" value="Abhydrolase_3"/>
    <property type="match status" value="1"/>
</dbReference>
<evidence type="ECO:0000256" key="1">
    <source>
        <dbReference type="ARBA" id="ARBA00022723"/>
    </source>
</evidence>
<evidence type="ECO:0000259" key="7">
    <source>
        <dbReference type="PROSITE" id="PS50178"/>
    </source>
</evidence>
<keyword evidence="3" id="KW-0378">Hydrolase</keyword>
<protein>
    <recommendedName>
        <fullName evidence="7">FYVE-type domain-containing protein</fullName>
    </recommendedName>
</protein>
<dbReference type="InterPro" id="IPR050300">
    <property type="entry name" value="GDXG_lipolytic_enzyme"/>
</dbReference>
<feature type="domain" description="FYVE-type" evidence="7">
    <location>
        <begin position="104"/>
        <end position="165"/>
    </location>
</feature>
<feature type="compositionally biased region" description="Low complexity" evidence="6">
    <location>
        <begin position="55"/>
        <end position="69"/>
    </location>
</feature>
<evidence type="ECO:0000256" key="3">
    <source>
        <dbReference type="ARBA" id="ARBA00022801"/>
    </source>
</evidence>
<dbReference type="Gene3D" id="3.40.50.1820">
    <property type="entry name" value="alpha/beta hydrolase"/>
    <property type="match status" value="1"/>
</dbReference>
<dbReference type="PANTHER" id="PTHR48081:SF8">
    <property type="entry name" value="ALPHA_BETA HYDROLASE FOLD-3 DOMAIN-CONTAINING PROTEIN-RELATED"/>
    <property type="match status" value="1"/>
</dbReference>
<dbReference type="Proteomes" id="UP001344447">
    <property type="component" value="Unassembled WGS sequence"/>
</dbReference>
<dbReference type="InterPro" id="IPR013094">
    <property type="entry name" value="AB_hydrolase_3"/>
</dbReference>
<gene>
    <name evidence="8" type="ORF">RB653_001446</name>
</gene>
<evidence type="ECO:0000256" key="5">
    <source>
        <dbReference type="PROSITE-ProRule" id="PRU00091"/>
    </source>
</evidence>
<dbReference type="SUPFAM" id="SSF57903">
    <property type="entry name" value="FYVE/PHD zinc finger"/>
    <property type="match status" value="1"/>
</dbReference>
<dbReference type="SUPFAM" id="SSF53474">
    <property type="entry name" value="alpha/beta-Hydrolases"/>
    <property type="match status" value="1"/>
</dbReference>
<evidence type="ECO:0000256" key="2">
    <source>
        <dbReference type="ARBA" id="ARBA00022771"/>
    </source>
</evidence>
<dbReference type="Gene3D" id="3.30.40.10">
    <property type="entry name" value="Zinc/RING finger domain, C3HC4 (zinc finger)"/>
    <property type="match status" value="1"/>
</dbReference>
<dbReference type="SMART" id="SM00064">
    <property type="entry name" value="FYVE"/>
    <property type="match status" value="1"/>
</dbReference>
<keyword evidence="2 5" id="KW-0863">Zinc-finger</keyword>
<keyword evidence="9" id="KW-1185">Reference proteome</keyword>
<dbReference type="PANTHER" id="PTHR48081">
    <property type="entry name" value="AB HYDROLASE SUPERFAMILY PROTEIN C4A8.06C"/>
    <property type="match status" value="1"/>
</dbReference>
<evidence type="ECO:0000256" key="4">
    <source>
        <dbReference type="ARBA" id="ARBA00022833"/>
    </source>
</evidence>
<feature type="region of interest" description="Disordered" evidence="6">
    <location>
        <begin position="1"/>
        <end position="101"/>
    </location>
</feature>
<dbReference type="EMBL" id="JAVFKY010000002">
    <property type="protein sequence ID" value="KAK5581414.1"/>
    <property type="molecule type" value="Genomic_DNA"/>
</dbReference>
<evidence type="ECO:0000313" key="8">
    <source>
        <dbReference type="EMBL" id="KAK5581414.1"/>
    </source>
</evidence>
<feature type="compositionally biased region" description="Basic and acidic residues" evidence="6">
    <location>
        <begin position="74"/>
        <end position="83"/>
    </location>
</feature>
<organism evidence="8 9">
    <name type="scientific">Dictyostelium firmibasis</name>
    <dbReference type="NCBI Taxonomy" id="79012"/>
    <lineage>
        <taxon>Eukaryota</taxon>
        <taxon>Amoebozoa</taxon>
        <taxon>Evosea</taxon>
        <taxon>Eumycetozoa</taxon>
        <taxon>Dictyostelia</taxon>
        <taxon>Dictyosteliales</taxon>
        <taxon>Dictyosteliaceae</taxon>
        <taxon>Dictyostelium</taxon>
    </lineage>
</organism>
<accession>A0AAN7TX13</accession>
<dbReference type="InterPro" id="IPR013083">
    <property type="entry name" value="Znf_RING/FYVE/PHD"/>
</dbReference>
<sequence length="508" mass="56529">MSNPLNSSLAEEEEGEFVSPFARSDNIATTTTTNTLSYPTSNEEKQEVEEEEGSSSKQKQEQQQPTQPQKPKKKEPTQPKEDTTAATEPAAPAVVSKKPEWVPDNSSNKCEMCSSIFTFLNRRHHCRRCGHLFCGECCSLNTSLPQEYGYTERVKVCSKCFTTTINERALEETTITMNVGGVSKETKVVSGVHKLLLWRMGAHDEGEFNRDVFDSYENQPSTPIPVSRVQDLYLDSSDLDVQGCSGFRVRVYNPALEPGEKPTTYPILMWFHSGGFVSKSIQTPSIDGLCRLLSNQSRCVIVSVDYRLAPENMFPAAALDCFAATCWAVKKAATFDGDPTRIAVAGDSVGGNLAAAVALMARDKETPRLCGQVLICPILDLKRNEDKYYTRVVHNDGYLMPMSYFKWFSSMYCKESDIENPYASPLKAATSTKALCGLPVTHMITAGFDPFCDEGELYIKKLRQSGVKVYHTRYTNSPHGFFAIGLDESNEALMEVSIILKYMFGTKK</sequence>
<dbReference type="InterPro" id="IPR000306">
    <property type="entry name" value="Znf_FYVE"/>
</dbReference>
<evidence type="ECO:0000313" key="9">
    <source>
        <dbReference type="Proteomes" id="UP001344447"/>
    </source>
</evidence>
<dbReference type="PROSITE" id="PS50178">
    <property type="entry name" value="ZF_FYVE"/>
    <property type="match status" value="1"/>
</dbReference>
<keyword evidence="1" id="KW-0479">Metal-binding</keyword>
<reference evidence="8 9" key="1">
    <citation type="submission" date="2023-11" db="EMBL/GenBank/DDBJ databases">
        <title>Dfirmibasis_genome.</title>
        <authorList>
            <person name="Edelbroek B."/>
            <person name="Kjellin J."/>
            <person name="Jerlstrom-Hultqvist J."/>
            <person name="Soderbom F."/>
        </authorList>
    </citation>
    <scope>NUCLEOTIDE SEQUENCE [LARGE SCALE GENOMIC DNA]</scope>
    <source>
        <strain evidence="8 9">TNS-C-14</strain>
    </source>
</reference>
<evidence type="ECO:0000256" key="6">
    <source>
        <dbReference type="SAM" id="MobiDB-lite"/>
    </source>
</evidence>
<dbReference type="GO" id="GO:0008270">
    <property type="term" value="F:zinc ion binding"/>
    <property type="evidence" value="ECO:0007669"/>
    <property type="project" value="UniProtKB-KW"/>
</dbReference>
<dbReference type="InterPro" id="IPR011011">
    <property type="entry name" value="Znf_FYVE_PHD"/>
</dbReference>
<dbReference type="InterPro" id="IPR029058">
    <property type="entry name" value="AB_hydrolase_fold"/>
</dbReference>
<name>A0AAN7TX13_9MYCE</name>